<dbReference type="InterPro" id="IPR013767">
    <property type="entry name" value="PAS_fold"/>
</dbReference>
<organism evidence="4 5">
    <name type="scientific">Andreesenia angusta</name>
    <dbReference type="NCBI Taxonomy" id="39480"/>
    <lineage>
        <taxon>Bacteria</taxon>
        <taxon>Bacillati</taxon>
        <taxon>Bacillota</taxon>
        <taxon>Tissierellia</taxon>
        <taxon>Tissierellales</taxon>
        <taxon>Gottschalkiaceae</taxon>
        <taxon>Andreesenia</taxon>
    </lineage>
</organism>
<dbReference type="SMART" id="SM00091">
    <property type="entry name" value="PAS"/>
    <property type="match status" value="3"/>
</dbReference>
<dbReference type="Gene3D" id="1.10.3210.10">
    <property type="entry name" value="Hypothetical protein af1432"/>
    <property type="match status" value="1"/>
</dbReference>
<dbReference type="InterPro" id="IPR029787">
    <property type="entry name" value="Nucleotide_cyclase"/>
</dbReference>
<gene>
    <name evidence="4" type="primary">yegE_2</name>
    <name evidence="4" type="ORF">EUAN_13650</name>
</gene>
<protein>
    <submittedName>
        <fullName evidence="4">Putative diguanylate cyclase YegE</fullName>
        <ecNumber evidence="4">2.7.7.65</ecNumber>
    </submittedName>
</protein>
<feature type="domain" description="PAS" evidence="1">
    <location>
        <begin position="247"/>
        <end position="326"/>
    </location>
</feature>
<dbReference type="InterPro" id="IPR000160">
    <property type="entry name" value="GGDEF_dom"/>
</dbReference>
<dbReference type="CDD" id="cd00130">
    <property type="entry name" value="PAS"/>
    <property type="match status" value="1"/>
</dbReference>
<dbReference type="EMBL" id="MKIE01000004">
    <property type="protein sequence ID" value="OHW62295.1"/>
    <property type="molecule type" value="Genomic_DNA"/>
</dbReference>
<dbReference type="Pfam" id="PF13487">
    <property type="entry name" value="HD_5"/>
    <property type="match status" value="1"/>
</dbReference>
<reference evidence="4 5" key="1">
    <citation type="submission" date="2016-09" db="EMBL/GenBank/DDBJ databases">
        <title>Genome sequence of Eubacterium angustum.</title>
        <authorList>
            <person name="Poehlein A."/>
            <person name="Daniel R."/>
        </authorList>
    </citation>
    <scope>NUCLEOTIDE SEQUENCE [LARGE SCALE GENOMIC DNA]</scope>
    <source>
        <strain evidence="4 5">DSM 1989</strain>
    </source>
</reference>
<comment type="caution">
    <text evidence="4">The sequence shown here is derived from an EMBL/GenBank/DDBJ whole genome shotgun (WGS) entry which is preliminary data.</text>
</comment>
<dbReference type="Pfam" id="PF00989">
    <property type="entry name" value="PAS"/>
    <property type="match status" value="1"/>
</dbReference>
<dbReference type="SMART" id="SM00471">
    <property type="entry name" value="HDc"/>
    <property type="match status" value="1"/>
</dbReference>
<dbReference type="SUPFAM" id="SSF55785">
    <property type="entry name" value="PYP-like sensor domain (PAS domain)"/>
    <property type="match status" value="2"/>
</dbReference>
<dbReference type="SUPFAM" id="SSF109604">
    <property type="entry name" value="HD-domain/PDEase-like"/>
    <property type="match status" value="1"/>
</dbReference>
<evidence type="ECO:0000259" key="3">
    <source>
        <dbReference type="PROSITE" id="PS51832"/>
    </source>
</evidence>
<dbReference type="InterPro" id="IPR035965">
    <property type="entry name" value="PAS-like_dom_sf"/>
</dbReference>
<keyword evidence="5" id="KW-1185">Reference proteome</keyword>
<dbReference type="InterPro" id="IPR037522">
    <property type="entry name" value="HD_GYP_dom"/>
</dbReference>
<proteinExistence type="predicted"/>
<dbReference type="PANTHER" id="PTHR43155">
    <property type="entry name" value="CYCLIC DI-GMP PHOSPHODIESTERASE PA4108-RELATED"/>
    <property type="match status" value="1"/>
</dbReference>
<dbReference type="EC" id="2.7.7.65" evidence="4"/>
<dbReference type="SMART" id="SM00267">
    <property type="entry name" value="GGDEF"/>
    <property type="match status" value="1"/>
</dbReference>
<dbReference type="RefSeq" id="WP_071062978.1">
    <property type="nucleotide sequence ID" value="NZ_MKIE01000004.1"/>
</dbReference>
<dbReference type="STRING" id="39480.EUAN_13650"/>
<name>A0A1S1V780_9FIRM</name>
<dbReference type="Pfam" id="PF13426">
    <property type="entry name" value="PAS_9"/>
    <property type="match status" value="2"/>
</dbReference>
<keyword evidence="4" id="KW-0808">Transferase</keyword>
<dbReference type="PROSITE" id="PS50887">
    <property type="entry name" value="GGDEF"/>
    <property type="match status" value="1"/>
</dbReference>
<dbReference type="NCBIfam" id="TIGR00229">
    <property type="entry name" value="sensory_box"/>
    <property type="match status" value="1"/>
</dbReference>
<sequence length="712" mass="82174">MKNLDYKNLIEDMPICYARHKLILDAEGNPTDYEYIEINRAFESTLGIEREDIVGKKITEVLPKIKNDSFDWIKFYGEVALSGVSKEIDQYSEQLGSWYKVKVVCPREGEFITYFMDVSEEKSEINQKIDIIMASSDIVFELDESYRVKDVVVKDERSLFISREEMVGQKLEELLLGEELKEKLRNALERAKQSQETESLVYESIMNDGKWYASSIKYLGHKDNPKYILSIHDVTEKRLLEMRLNSEKELLETMLHSIGDAIISVDCEGRVRLMNPVAENLTGWRLDECEGEKLSNVMMLYRIDNEDEELKLEACTKGINKGLKEGLLKSRDGKNYLVDYRISNLHSSSEEGIQGSIIVFRDITAQKKKHREVLYLSYHDQLTGLYNRRHFEEELRRLNNQSNLPLSIINLDVNGLKLVNDAFGHKMGDALICSVSDALRRACRSDDVIARIGGDEFTIILPRTSRKSAEHIISRIYAEIEQEDLESVVVSASAGCGTKDSSEESLAKAIKQAEEAMYRKKIIESKHMRESTLQKIKDKLFSEYSFAEEHSRNVSRYMRLLGRYLGFTDKKLTELDLLGELHDIGLVVVDAEIPNKKRSLNRKEWKDIKRHSETGYQILKSVSHVSRISEYVLSHHERIDGNGYPNKLRGSEIPLESRMLAIVDAYDAMTNIRSYRQVFSKEEAVEELKRNAGTQFDEEILKAFLEILEKEW</sequence>
<dbReference type="PROSITE" id="PS50112">
    <property type="entry name" value="PAS"/>
    <property type="match status" value="2"/>
</dbReference>
<dbReference type="NCBIfam" id="TIGR00254">
    <property type="entry name" value="GGDEF"/>
    <property type="match status" value="1"/>
</dbReference>
<dbReference type="OrthoDB" id="9798833at2"/>
<dbReference type="PANTHER" id="PTHR43155:SF2">
    <property type="entry name" value="CYCLIC DI-GMP PHOSPHODIESTERASE PA4108"/>
    <property type="match status" value="1"/>
</dbReference>
<dbReference type="AlphaFoldDB" id="A0A1S1V780"/>
<dbReference type="GO" id="GO:0052621">
    <property type="term" value="F:diguanylate cyclase activity"/>
    <property type="evidence" value="ECO:0007669"/>
    <property type="project" value="UniProtKB-EC"/>
</dbReference>
<dbReference type="GO" id="GO:0006355">
    <property type="term" value="P:regulation of DNA-templated transcription"/>
    <property type="evidence" value="ECO:0007669"/>
    <property type="project" value="InterPro"/>
</dbReference>
<dbReference type="CDD" id="cd01949">
    <property type="entry name" value="GGDEF"/>
    <property type="match status" value="1"/>
</dbReference>
<dbReference type="InterPro" id="IPR000014">
    <property type="entry name" value="PAS"/>
</dbReference>
<feature type="domain" description="HD-GYP" evidence="3">
    <location>
        <begin position="525"/>
        <end position="712"/>
    </location>
</feature>
<accession>A0A1S1V780</accession>
<evidence type="ECO:0000313" key="5">
    <source>
        <dbReference type="Proteomes" id="UP000180254"/>
    </source>
</evidence>
<dbReference type="Gene3D" id="3.30.450.20">
    <property type="entry name" value="PAS domain"/>
    <property type="match status" value="3"/>
</dbReference>
<feature type="domain" description="PAS" evidence="1">
    <location>
        <begin position="22"/>
        <end position="62"/>
    </location>
</feature>
<dbReference type="CDD" id="cd00077">
    <property type="entry name" value="HDc"/>
    <property type="match status" value="1"/>
</dbReference>
<evidence type="ECO:0000313" key="4">
    <source>
        <dbReference type="EMBL" id="OHW62295.1"/>
    </source>
</evidence>
<dbReference type="Pfam" id="PF00990">
    <property type="entry name" value="GGDEF"/>
    <property type="match status" value="1"/>
</dbReference>
<dbReference type="InterPro" id="IPR043128">
    <property type="entry name" value="Rev_trsase/Diguanyl_cyclase"/>
</dbReference>
<evidence type="ECO:0000259" key="2">
    <source>
        <dbReference type="PROSITE" id="PS50887"/>
    </source>
</evidence>
<dbReference type="SUPFAM" id="SSF55073">
    <property type="entry name" value="Nucleotide cyclase"/>
    <property type="match status" value="1"/>
</dbReference>
<dbReference type="PROSITE" id="PS51832">
    <property type="entry name" value="HD_GYP"/>
    <property type="match status" value="1"/>
</dbReference>
<dbReference type="Proteomes" id="UP000180254">
    <property type="component" value="Unassembled WGS sequence"/>
</dbReference>
<evidence type="ECO:0000259" key="1">
    <source>
        <dbReference type="PROSITE" id="PS50112"/>
    </source>
</evidence>
<dbReference type="Gene3D" id="3.30.70.270">
    <property type="match status" value="1"/>
</dbReference>
<feature type="domain" description="GGDEF" evidence="2">
    <location>
        <begin position="404"/>
        <end position="534"/>
    </location>
</feature>
<dbReference type="InterPro" id="IPR003607">
    <property type="entry name" value="HD/PDEase_dom"/>
</dbReference>
<keyword evidence="4" id="KW-0548">Nucleotidyltransferase</keyword>